<dbReference type="Pfam" id="PF01370">
    <property type="entry name" value="Epimerase"/>
    <property type="match status" value="1"/>
</dbReference>
<dbReference type="PANTHER" id="PTHR43245">
    <property type="entry name" value="BIFUNCTIONAL POLYMYXIN RESISTANCE PROTEIN ARNA"/>
    <property type="match status" value="1"/>
</dbReference>
<dbReference type="SUPFAM" id="SSF51735">
    <property type="entry name" value="NAD(P)-binding Rossmann-fold domains"/>
    <property type="match status" value="1"/>
</dbReference>
<dbReference type="RefSeq" id="WP_093260323.1">
    <property type="nucleotide sequence ID" value="NZ_FNOK01000001.1"/>
</dbReference>
<organism evidence="2 3">
    <name type="scientific">Saccharopolyspora shandongensis</name>
    <dbReference type="NCBI Taxonomy" id="418495"/>
    <lineage>
        <taxon>Bacteria</taxon>
        <taxon>Bacillati</taxon>
        <taxon>Actinomycetota</taxon>
        <taxon>Actinomycetes</taxon>
        <taxon>Pseudonocardiales</taxon>
        <taxon>Pseudonocardiaceae</taxon>
        <taxon>Saccharopolyspora</taxon>
    </lineage>
</organism>
<dbReference type="Proteomes" id="UP000199529">
    <property type="component" value="Unassembled WGS sequence"/>
</dbReference>
<dbReference type="Gene3D" id="3.40.50.720">
    <property type="entry name" value="NAD(P)-binding Rossmann-like Domain"/>
    <property type="match status" value="1"/>
</dbReference>
<dbReference type="PANTHER" id="PTHR43245:SF13">
    <property type="entry name" value="UDP-D-APIOSE_UDP-D-XYLOSE SYNTHASE 2"/>
    <property type="match status" value="1"/>
</dbReference>
<sequence>MPDKPLVVVLGASGFLGSAVTAALAGRPVRLRAVARREVAAPAGCTADFESRQADLTEPGALAEAVEGAAAVFPFAAQIRGASGWRIAEDDVVAERTNVGVIRELAEVLHGDPVPVVVFPGSNTQVGKHVEGRLDGTEEDRPEGTYDRQKLTAERILKEATAAGRLRGISLRLPPVFGPPAATADDRGVVSTMIRRALAGEPLTMWHDGTIRRDLLNVSDAARAFVAAMDHADALAGRHYLIGTGKSEPLGDVFRLIAGAVARHTGTDPVPVVSVPPPPHADGTDFRSVDVDPSAFAAATGWQCETPLAAAIEQTAVALATG</sequence>
<gene>
    <name evidence="2" type="ORF">SAMN05216215_1001264</name>
</gene>
<dbReference type="InterPro" id="IPR050177">
    <property type="entry name" value="Lipid_A_modif_metabolic_enz"/>
</dbReference>
<protein>
    <submittedName>
        <fullName evidence="2">dTDP-4-keto-6-deoxyhexose 4-ketoreductase</fullName>
    </submittedName>
</protein>
<accession>A0A1H2R203</accession>
<reference evidence="3" key="1">
    <citation type="submission" date="2016-10" db="EMBL/GenBank/DDBJ databases">
        <authorList>
            <person name="Varghese N."/>
            <person name="Submissions S."/>
        </authorList>
    </citation>
    <scope>NUCLEOTIDE SEQUENCE [LARGE SCALE GENOMIC DNA]</scope>
    <source>
        <strain evidence="3">CGMCC 4.3530</strain>
    </source>
</reference>
<dbReference type="OrthoDB" id="3288614at2"/>
<dbReference type="EMBL" id="FNOK01000001">
    <property type="protein sequence ID" value="SDW13496.1"/>
    <property type="molecule type" value="Genomic_DNA"/>
</dbReference>
<feature type="domain" description="NAD-dependent epimerase/dehydratase" evidence="1">
    <location>
        <begin position="7"/>
        <end position="243"/>
    </location>
</feature>
<keyword evidence="3" id="KW-1185">Reference proteome</keyword>
<dbReference type="InterPro" id="IPR001509">
    <property type="entry name" value="Epimerase_deHydtase"/>
</dbReference>
<evidence type="ECO:0000313" key="3">
    <source>
        <dbReference type="Proteomes" id="UP000199529"/>
    </source>
</evidence>
<evidence type="ECO:0000313" key="2">
    <source>
        <dbReference type="EMBL" id="SDW13496.1"/>
    </source>
</evidence>
<evidence type="ECO:0000259" key="1">
    <source>
        <dbReference type="Pfam" id="PF01370"/>
    </source>
</evidence>
<name>A0A1H2R203_9PSEU</name>
<dbReference type="InterPro" id="IPR036291">
    <property type="entry name" value="NAD(P)-bd_dom_sf"/>
</dbReference>
<proteinExistence type="predicted"/>
<dbReference type="CDD" id="cd08946">
    <property type="entry name" value="SDR_e"/>
    <property type="match status" value="1"/>
</dbReference>
<dbReference type="STRING" id="418495.SAMN05216215_1001264"/>
<dbReference type="AlphaFoldDB" id="A0A1H2R203"/>